<evidence type="ECO:0000313" key="5">
    <source>
        <dbReference type="Proteomes" id="UP000712080"/>
    </source>
</evidence>
<dbReference type="RefSeq" id="WP_169525748.1">
    <property type="nucleotide sequence ID" value="NZ_JAAMPU010000095.1"/>
</dbReference>
<keyword evidence="1" id="KW-0472">Membrane</keyword>
<evidence type="ECO:0000313" key="4">
    <source>
        <dbReference type="EMBL" id="NMH26739.1"/>
    </source>
</evidence>
<dbReference type="Pfam" id="PF04536">
    <property type="entry name" value="TPM_phosphatase"/>
    <property type="match status" value="1"/>
</dbReference>
<feature type="signal peptide" evidence="2">
    <location>
        <begin position="1"/>
        <end position="23"/>
    </location>
</feature>
<reference evidence="4" key="1">
    <citation type="submission" date="2020-02" db="EMBL/GenBank/DDBJ databases">
        <title>Flavobacterium sp. genome.</title>
        <authorList>
            <person name="Jung H.S."/>
            <person name="Baek J.H."/>
            <person name="Jeon C.O."/>
        </authorList>
    </citation>
    <scope>NUCLEOTIDE SEQUENCE</scope>
    <source>
        <strain evidence="4">SE-s28</strain>
    </source>
</reference>
<feature type="chain" id="PRO_5037822940" evidence="2">
    <location>
        <begin position="24"/>
        <end position="261"/>
    </location>
</feature>
<comment type="caution">
    <text evidence="4">The sequence shown here is derived from an EMBL/GenBank/DDBJ whole genome shotgun (WGS) entry which is preliminary data.</text>
</comment>
<evidence type="ECO:0000259" key="3">
    <source>
        <dbReference type="Pfam" id="PF04536"/>
    </source>
</evidence>
<keyword evidence="1" id="KW-0812">Transmembrane</keyword>
<accession>A0A972FIP4</accession>
<dbReference type="PANTHER" id="PTHR30373:SF2">
    <property type="entry name" value="UPF0603 PROTEIN YGCG"/>
    <property type="match status" value="1"/>
</dbReference>
<dbReference type="Proteomes" id="UP000712080">
    <property type="component" value="Unassembled WGS sequence"/>
</dbReference>
<dbReference type="AlphaFoldDB" id="A0A972FIP4"/>
<keyword evidence="5" id="KW-1185">Reference proteome</keyword>
<keyword evidence="1" id="KW-1133">Transmembrane helix</keyword>
<gene>
    <name evidence="4" type="ORF">G6047_01740</name>
</gene>
<dbReference type="EMBL" id="JAAMPU010000095">
    <property type="protein sequence ID" value="NMH26739.1"/>
    <property type="molecule type" value="Genomic_DNA"/>
</dbReference>
<feature type="domain" description="TPM" evidence="3">
    <location>
        <begin position="37"/>
        <end position="158"/>
    </location>
</feature>
<keyword evidence="2" id="KW-0732">Signal</keyword>
<dbReference type="Gene3D" id="3.10.310.50">
    <property type="match status" value="1"/>
</dbReference>
<dbReference type="InterPro" id="IPR007621">
    <property type="entry name" value="TPM_dom"/>
</dbReference>
<name>A0A972FIP4_9FLAO</name>
<evidence type="ECO:0000256" key="2">
    <source>
        <dbReference type="SAM" id="SignalP"/>
    </source>
</evidence>
<sequence length="261" mass="27692">MQNSFFSRSLLAFIAFVSITVSAQFKIPEKPSFQTSVYDYAKVLDESERSQLEEKLIRYSDSTTTQIVFVSVPTIENEDINILGPKWGHAWGVGQEKEDNGVFILMAVKERKIGIYPGYGVEDRLIAATGKQIIDYIITPEFKQGNFYAGLDKGSDAIFLALQGKYKGTRKQDNESFPWPAFLIIGFFILIIILRGRGGRGNGGRGGGFGSTLSDIIILSSLGRGGFGGSSGGGGFSGGGGGFGGGFGGGGFSGGGSSGGW</sequence>
<evidence type="ECO:0000256" key="1">
    <source>
        <dbReference type="SAM" id="Phobius"/>
    </source>
</evidence>
<feature type="transmembrane region" description="Helical" evidence="1">
    <location>
        <begin position="177"/>
        <end position="195"/>
    </location>
</feature>
<dbReference type="PANTHER" id="PTHR30373">
    <property type="entry name" value="UPF0603 PROTEIN YGCG"/>
    <property type="match status" value="1"/>
</dbReference>
<organism evidence="4 5">
    <name type="scientific">Flavobacterium silvaticum</name>
    <dbReference type="NCBI Taxonomy" id="1852020"/>
    <lineage>
        <taxon>Bacteria</taxon>
        <taxon>Pseudomonadati</taxon>
        <taxon>Bacteroidota</taxon>
        <taxon>Flavobacteriia</taxon>
        <taxon>Flavobacteriales</taxon>
        <taxon>Flavobacteriaceae</taxon>
        <taxon>Flavobacterium</taxon>
    </lineage>
</organism>
<proteinExistence type="predicted"/>
<protein>
    <submittedName>
        <fullName evidence="4">TPM domain-containing protein</fullName>
    </submittedName>
</protein>